<protein>
    <submittedName>
        <fullName evidence="3">Putative secreted protein</fullName>
    </submittedName>
</protein>
<keyword evidence="4" id="KW-1185">Reference proteome</keyword>
<dbReference type="Proteomes" id="UP000244037">
    <property type="component" value="Unassembled WGS sequence"/>
</dbReference>
<feature type="transmembrane region" description="Helical" evidence="1">
    <location>
        <begin position="416"/>
        <end position="435"/>
    </location>
</feature>
<dbReference type="AlphaFoldDB" id="A0A8E2VJZ2"/>
<keyword evidence="1" id="KW-0812">Transmembrane</keyword>
<reference evidence="3 4" key="1">
    <citation type="submission" date="2018-04" db="EMBL/GenBank/DDBJ databases">
        <title>Genomic Encyclopedia of Archaeal and Bacterial Type Strains, Phase II (KMG-II): from individual species to whole genera.</title>
        <authorList>
            <person name="Goeker M."/>
        </authorList>
    </citation>
    <scope>NUCLEOTIDE SEQUENCE [LARGE SCALE GENOMIC DNA]</scope>
    <source>
        <strain evidence="3 4">DSM 19783</strain>
    </source>
</reference>
<feature type="signal peptide" evidence="2">
    <location>
        <begin position="1"/>
        <end position="21"/>
    </location>
</feature>
<keyword evidence="1" id="KW-1133">Transmembrane helix</keyword>
<dbReference type="RefSeq" id="WP_108026071.1">
    <property type="nucleotide sequence ID" value="NZ_QAYC01000005.1"/>
</dbReference>
<evidence type="ECO:0000256" key="1">
    <source>
        <dbReference type="SAM" id="Phobius"/>
    </source>
</evidence>
<keyword evidence="1" id="KW-0472">Membrane</keyword>
<feature type="chain" id="PRO_5034846740" evidence="2">
    <location>
        <begin position="22"/>
        <end position="439"/>
    </location>
</feature>
<name>A0A8E2VJZ2_9RHOB</name>
<evidence type="ECO:0000313" key="4">
    <source>
        <dbReference type="Proteomes" id="UP000244037"/>
    </source>
</evidence>
<sequence>MKRILLLTTMGVLAGPGLALANCTPDKPDAGDVVFCMGADTDGFSDGSDDLTVYVQAGASVAPAAADTDAVKIKGDGNTLLNSGTIDGSDDAVVAGDDLTLNNDGTIRAADDGVDTEGHDGLTLTNTGLIETPGKAVKAGPDDDDAGGNGLTLVNTAGAVIRSTGNEGIETGNGADITNKGTIEGFDDAIQVGENATIVNSGLIANIQNPGDSDDPQDAIDIDSGYIRNEATGVIRSTVDAAIDFDPGTGAGVIDNFGLISGTVAVETDEAVTQDIAVYNSGTLMSTRDGAANPTGLALQLRAGNDVFVSLEGSSVIGGAEFGAGDDAFDLIGPFSGVFGGAGALFDGGEGQDQFSALDYAFDMLTATLKGSILGLSFENGADSFSVALTGFEIFNFKDASYGYDAIAAIAQPAPVPLPAGGVLIVSALAGLGLLRRRR</sequence>
<comment type="caution">
    <text evidence="3">The sequence shown here is derived from an EMBL/GenBank/DDBJ whole genome shotgun (WGS) entry which is preliminary data.</text>
</comment>
<proteinExistence type="predicted"/>
<dbReference type="NCBIfam" id="TIGR03370">
    <property type="entry name" value="VPLPA-CTERM"/>
    <property type="match status" value="1"/>
</dbReference>
<accession>A0A8E2VJZ2</accession>
<dbReference type="EMBL" id="QAYC01000005">
    <property type="protein sequence ID" value="PTW50106.1"/>
    <property type="molecule type" value="Genomic_DNA"/>
</dbReference>
<evidence type="ECO:0000256" key="2">
    <source>
        <dbReference type="SAM" id="SignalP"/>
    </source>
</evidence>
<evidence type="ECO:0000313" key="3">
    <source>
        <dbReference type="EMBL" id="PTW50106.1"/>
    </source>
</evidence>
<dbReference type="InterPro" id="IPR022472">
    <property type="entry name" value="VPLPA-CTERM"/>
</dbReference>
<organism evidence="3 4">
    <name type="scientific">Rhodovulum kholense</name>
    <dbReference type="NCBI Taxonomy" id="453584"/>
    <lineage>
        <taxon>Bacteria</taxon>
        <taxon>Pseudomonadati</taxon>
        <taxon>Pseudomonadota</taxon>
        <taxon>Alphaproteobacteria</taxon>
        <taxon>Rhodobacterales</taxon>
        <taxon>Paracoccaceae</taxon>
        <taxon>Rhodovulum</taxon>
    </lineage>
</organism>
<gene>
    <name evidence="3" type="ORF">C8N38_10562</name>
</gene>
<keyword evidence="2" id="KW-0732">Signal</keyword>
<dbReference type="OrthoDB" id="7854691at2"/>